<dbReference type="InterPro" id="IPR024618">
    <property type="entry name" value="DUF3857"/>
</dbReference>
<dbReference type="EMBL" id="VIKU02000005">
    <property type="protein sequence ID" value="NHF60916.1"/>
    <property type="molecule type" value="Genomic_DNA"/>
</dbReference>
<dbReference type="AlphaFoldDB" id="A0A967EC56"/>
<evidence type="ECO:0000259" key="2">
    <source>
        <dbReference type="Pfam" id="PF01841"/>
    </source>
</evidence>
<dbReference type="SUPFAM" id="SSF54001">
    <property type="entry name" value="Cysteine proteinases"/>
    <property type="match status" value="1"/>
</dbReference>
<dbReference type="InterPro" id="IPR002931">
    <property type="entry name" value="Transglutaminase-like"/>
</dbReference>
<dbReference type="Proteomes" id="UP000707206">
    <property type="component" value="Unassembled WGS sequence"/>
</dbReference>
<dbReference type="Gene3D" id="2.60.40.3140">
    <property type="match status" value="1"/>
</dbReference>
<feature type="domain" description="Transglutaminase-like" evidence="2">
    <location>
        <begin position="275"/>
        <end position="348"/>
    </location>
</feature>
<evidence type="ECO:0000256" key="1">
    <source>
        <dbReference type="SAM" id="SignalP"/>
    </source>
</evidence>
<evidence type="ECO:0000313" key="4">
    <source>
        <dbReference type="EMBL" id="NHF60916.1"/>
    </source>
</evidence>
<accession>A0A967EC56</accession>
<reference evidence="4" key="1">
    <citation type="submission" date="2019-07" db="EMBL/GenBank/DDBJ databases">
        <authorList>
            <person name="De-Chao Zhang Q."/>
        </authorList>
    </citation>
    <scope>NUCLEOTIDE SEQUENCE</scope>
    <source>
        <strain evidence="4">TP-CH-4</strain>
    </source>
</reference>
<organism evidence="4 5">
    <name type="scientific">Pelagihabitans pacificus</name>
    <dbReference type="NCBI Taxonomy" id="2696054"/>
    <lineage>
        <taxon>Bacteria</taxon>
        <taxon>Pseudomonadati</taxon>
        <taxon>Bacteroidota</taxon>
        <taxon>Flavobacteriia</taxon>
        <taxon>Flavobacteriales</taxon>
        <taxon>Flavobacteriaceae</taxon>
        <taxon>Pelagihabitans</taxon>
    </lineage>
</organism>
<dbReference type="Gene3D" id="3.10.620.30">
    <property type="match status" value="1"/>
</dbReference>
<dbReference type="InterPro" id="IPR038765">
    <property type="entry name" value="Papain-like_cys_pep_sf"/>
</dbReference>
<feature type="domain" description="DUF3857" evidence="3">
    <location>
        <begin position="53"/>
        <end position="214"/>
    </location>
</feature>
<feature type="signal peptide" evidence="1">
    <location>
        <begin position="1"/>
        <end position="18"/>
    </location>
</feature>
<dbReference type="Gene3D" id="2.60.120.1130">
    <property type="match status" value="1"/>
</dbReference>
<proteinExistence type="predicted"/>
<feature type="chain" id="PRO_5037052308" evidence="1">
    <location>
        <begin position="19"/>
        <end position="637"/>
    </location>
</feature>
<gene>
    <name evidence="4" type="ORF">FK220_016305</name>
</gene>
<name>A0A967EC56_9FLAO</name>
<reference evidence="4" key="2">
    <citation type="submission" date="2020-03" db="EMBL/GenBank/DDBJ databases">
        <title>Flavobacteriaceae bacterium strain TP-CH-4, a member of the family Flavobacteriaceae isolated from a deep-sea seamount.</title>
        <authorList>
            <person name="Zhang D.-C."/>
        </authorList>
    </citation>
    <scope>NUCLEOTIDE SEQUENCE</scope>
    <source>
        <strain evidence="4">TP-CH-4</strain>
    </source>
</reference>
<keyword evidence="5" id="KW-1185">Reference proteome</keyword>
<evidence type="ECO:0000313" key="5">
    <source>
        <dbReference type="Proteomes" id="UP000707206"/>
    </source>
</evidence>
<keyword evidence="1" id="KW-0732">Signal</keyword>
<dbReference type="Pfam" id="PF12969">
    <property type="entry name" value="DUF3857"/>
    <property type="match status" value="1"/>
</dbReference>
<dbReference type="RefSeq" id="WP_152575408.1">
    <property type="nucleotide sequence ID" value="NZ_VIKU02000005.1"/>
</dbReference>
<evidence type="ECO:0000259" key="3">
    <source>
        <dbReference type="Pfam" id="PF12969"/>
    </source>
</evidence>
<protein>
    <submittedName>
        <fullName evidence="4">DUF3857 domain-containing protein</fullName>
    </submittedName>
</protein>
<sequence length="637" mass="73908">MRFIFLASSLLCMFVSSAQENKYQALLLDKSLTDNANAVVRLDYMKIHIGSPQKMTYTVRRAVTVMNKRGNRHVRTTASHDKETHIKKIEAFVYDRQGREIEHIKKKDFRDLSAVDGFSLYTDDRLLTFDYTPIQYPYTLEFRYEVETSDTGFFPPWYFLGGYLSSVEKSHYEITYDDPGLKPDIKKYNLEGLSLVEKEEPGQLLFTATNIPAIRPESLSPGFRSIAPRLAVRLKDFTLKGHDASVADWKQLGGWIDNTLLKDRDILNEETIAKVRNLVKGETDDLQKAKIVYKYVQENTRYVSVQIGIGGWKPISAIDVDRVKYGDCKGLSNYTHALLKAVDVASFYTVIHAGERKVDFDSDFARLQGNHAILAIPYKGQYYWIDCTSQVHPFGFVGDFTDDRNALIVTPEGGKIVRTVSYLNEQNYQKTTADYTLSHEGHISGEARIETEGIQYDNHFKLETLDHDEVVKHYKDYWDNINNLKIGTYRFENNRDSIVFTEKVPFNAVNYATLSGDRILFTVNAFNRNSYIPDRYRNRRQPFDIQRGFFDEDEFLVKLPEGFNVEAIPEPKQIDTEFGRYTMRIQYHPEMNTVQYQRSLLIKQGFYPKEKYNLYRDFRKQVARNDNAQIVLVKTNP</sequence>
<dbReference type="Pfam" id="PF01841">
    <property type="entry name" value="Transglut_core"/>
    <property type="match status" value="1"/>
</dbReference>
<comment type="caution">
    <text evidence="4">The sequence shown here is derived from an EMBL/GenBank/DDBJ whole genome shotgun (WGS) entry which is preliminary data.</text>
</comment>